<accession>A0A1V3C4I0</accession>
<protein>
    <recommendedName>
        <fullName evidence="3">STAS/SEC14 domain-containing protein</fullName>
    </recommendedName>
</protein>
<gene>
    <name evidence="1" type="ORF">NOSIN_18370</name>
</gene>
<organism evidence="1 2">
    <name type="scientific">Nocardiopsis sinuspersici</name>
    <dbReference type="NCBI Taxonomy" id="501010"/>
    <lineage>
        <taxon>Bacteria</taxon>
        <taxon>Bacillati</taxon>
        <taxon>Actinomycetota</taxon>
        <taxon>Actinomycetes</taxon>
        <taxon>Streptosporangiales</taxon>
        <taxon>Nocardiopsidaceae</taxon>
        <taxon>Nocardiopsis</taxon>
    </lineage>
</organism>
<dbReference type="RefSeq" id="WP_170293653.1">
    <property type="nucleotide sequence ID" value="NZ_MCOK01000001.1"/>
</dbReference>
<sequence>MYQRLARSHGNIVGYEFTDRITEEEYQRIAGELRARIGEHGSVRLLMRTHGFPTAEFSALDDDFRFAKEHLGDIERFAVVGDQKLLEVLVKASDKVVSAQGRHFAPEDEETAWNWLES</sequence>
<dbReference type="InterPro" id="IPR038396">
    <property type="entry name" value="SpoIIAA-like_sf"/>
</dbReference>
<reference evidence="2" key="1">
    <citation type="submission" date="2016-08" db="EMBL/GenBank/DDBJ databases">
        <authorList>
            <person name="Tokovenko B."/>
            <person name="Kalinowski J."/>
        </authorList>
    </citation>
    <scope>NUCLEOTIDE SEQUENCE [LARGE SCALE GENOMIC DNA]</scope>
    <source>
        <strain evidence="2">UTMC102</strain>
    </source>
</reference>
<dbReference type="AlphaFoldDB" id="A0A1V3C4I0"/>
<dbReference type="InterPro" id="IPR036513">
    <property type="entry name" value="STAS_dom_sf"/>
</dbReference>
<evidence type="ECO:0008006" key="3">
    <source>
        <dbReference type="Google" id="ProtNLM"/>
    </source>
</evidence>
<dbReference type="EMBL" id="MCOK01000001">
    <property type="protein sequence ID" value="OOC55542.1"/>
    <property type="molecule type" value="Genomic_DNA"/>
</dbReference>
<comment type="caution">
    <text evidence="1">The sequence shown here is derived from an EMBL/GenBank/DDBJ whole genome shotgun (WGS) entry which is preliminary data.</text>
</comment>
<proteinExistence type="predicted"/>
<keyword evidence="2" id="KW-1185">Reference proteome</keyword>
<dbReference type="Pfam" id="PF11964">
    <property type="entry name" value="SpoIIAA-like"/>
    <property type="match status" value="1"/>
</dbReference>
<dbReference type="InterPro" id="IPR021866">
    <property type="entry name" value="SpoIIAA-like"/>
</dbReference>
<dbReference type="Proteomes" id="UP000189004">
    <property type="component" value="Unassembled WGS sequence"/>
</dbReference>
<name>A0A1V3C4I0_9ACTN</name>
<dbReference type="Gene3D" id="3.40.50.10600">
    <property type="entry name" value="SpoIIaa-like domains"/>
    <property type="match status" value="1"/>
</dbReference>
<evidence type="ECO:0000313" key="2">
    <source>
        <dbReference type="Proteomes" id="UP000189004"/>
    </source>
</evidence>
<evidence type="ECO:0000313" key="1">
    <source>
        <dbReference type="EMBL" id="OOC55542.1"/>
    </source>
</evidence>
<dbReference type="SUPFAM" id="SSF52091">
    <property type="entry name" value="SpoIIaa-like"/>
    <property type="match status" value="1"/>
</dbReference>